<keyword evidence="2" id="KW-1185">Reference proteome</keyword>
<evidence type="ECO:0000313" key="2">
    <source>
        <dbReference type="Proteomes" id="UP000366819"/>
    </source>
</evidence>
<evidence type="ECO:0008006" key="3">
    <source>
        <dbReference type="Google" id="ProtNLM"/>
    </source>
</evidence>
<dbReference type="Proteomes" id="UP000366819">
    <property type="component" value="Unassembled WGS sequence"/>
</dbReference>
<evidence type="ECO:0000313" key="1">
    <source>
        <dbReference type="EMBL" id="VVE40950.1"/>
    </source>
</evidence>
<reference evidence="1 2" key="1">
    <citation type="submission" date="2019-08" db="EMBL/GenBank/DDBJ databases">
        <authorList>
            <person name="Peeters C."/>
        </authorList>
    </citation>
    <scope>NUCLEOTIDE SEQUENCE [LARGE SCALE GENOMIC DNA]</scope>
    <source>
        <strain evidence="1 2">LMG 31011</strain>
    </source>
</reference>
<dbReference type="PROSITE" id="PS51257">
    <property type="entry name" value="PROKAR_LIPOPROTEIN"/>
    <property type="match status" value="1"/>
</dbReference>
<proteinExistence type="predicted"/>
<name>A0A5E4XX79_9BURK</name>
<organism evidence="1 2">
    <name type="scientific">Pandoraea aquatica</name>
    <dbReference type="NCBI Taxonomy" id="2508290"/>
    <lineage>
        <taxon>Bacteria</taxon>
        <taxon>Pseudomonadati</taxon>
        <taxon>Pseudomonadota</taxon>
        <taxon>Betaproteobacteria</taxon>
        <taxon>Burkholderiales</taxon>
        <taxon>Burkholderiaceae</taxon>
        <taxon>Pandoraea</taxon>
    </lineage>
</organism>
<sequence length="346" mass="36664">MAFPRIFTQTALIGLVLTMTGCASFRNTDPYPKTQASASVVVDHETTPGMSELPTGTYSVPKTRLVVSGHQAGTTASMAFGLVGVLVGHVINSERGKSAVGDASALESYDLASETERLLREGMTNGGSLKMAKADDTVNSGARMTVVPYGVLSFIDDTRVRPYIVLRTTLRDDAGKEVWSTRYVAAAADVHPLAGEDGWLRDGAAPLKQAIGATLKRGVDVMLLDVAGRNQRETKRQIYVGGNYAFLKQPIKLRGTVVEDEPEYIAFAPKIGDVMTFSGVNIFERNSVEISAATEQDPNFQVFEPKKTETASVAAPAAPTAAVAPATQEVAAAPVVTNAATPAVTK</sequence>
<protein>
    <recommendedName>
        <fullName evidence="3">Lipoprotein</fullName>
    </recommendedName>
</protein>
<dbReference type="AlphaFoldDB" id="A0A5E4XX79"/>
<dbReference type="EMBL" id="CABPSN010000007">
    <property type="protein sequence ID" value="VVE40950.1"/>
    <property type="molecule type" value="Genomic_DNA"/>
</dbReference>
<gene>
    <name evidence="1" type="ORF">PAQ31011_04169</name>
</gene>
<accession>A0A5E4XX79</accession>
<dbReference type="RefSeq" id="WP_150577581.1">
    <property type="nucleotide sequence ID" value="NZ_CABPSN010000007.1"/>
</dbReference>
<dbReference type="OrthoDB" id="8924356at2"/>